<name>C4Y9S5_CLAL4</name>
<dbReference type="KEGG" id="clu:CLUG_05146"/>
<sequence>MRMPHRQLGNCIRQLGSISPTRKLYSPLLGLGQTFVTVPLALWRVLEANARQMKPLALARVAVASHHLAKQHSVTVAVSGFARAAAAARLLLLGLAPLAICNGRGRLVSPPLHGRGLARSAPLVVVVVAVLAGLFRSQRLAPALGPSQSRQLAIVSRQRVQHNGTVCERADANGLGDLVVANDNTVGAVDPVHVLGQDVGGDGGHVHLLFQARYQFVDVAADAGEFRQRSGFFLLGGGIVQGIKICVDVAAHQWHRVDALGVDLLEKREVLDQVQRKRFKGVQNVVEPREKLVGR</sequence>
<dbReference type="AlphaFoldDB" id="C4Y9S5"/>
<dbReference type="InParanoid" id="C4Y9S5"/>
<protein>
    <submittedName>
        <fullName evidence="1">Uncharacterized protein</fullName>
    </submittedName>
</protein>
<reference evidence="1 2" key="1">
    <citation type="journal article" date="2009" name="Nature">
        <title>Evolution of pathogenicity and sexual reproduction in eight Candida genomes.</title>
        <authorList>
            <person name="Butler G."/>
            <person name="Rasmussen M.D."/>
            <person name="Lin M.F."/>
            <person name="Santos M.A."/>
            <person name="Sakthikumar S."/>
            <person name="Munro C.A."/>
            <person name="Rheinbay E."/>
            <person name="Grabherr M."/>
            <person name="Forche A."/>
            <person name="Reedy J.L."/>
            <person name="Agrafioti I."/>
            <person name="Arnaud M.B."/>
            <person name="Bates S."/>
            <person name="Brown A.J."/>
            <person name="Brunke S."/>
            <person name="Costanzo M.C."/>
            <person name="Fitzpatrick D.A."/>
            <person name="de Groot P.W."/>
            <person name="Harris D."/>
            <person name="Hoyer L.L."/>
            <person name="Hube B."/>
            <person name="Klis F.M."/>
            <person name="Kodira C."/>
            <person name="Lennard N."/>
            <person name="Logue M.E."/>
            <person name="Martin R."/>
            <person name="Neiman A.M."/>
            <person name="Nikolaou E."/>
            <person name="Quail M.A."/>
            <person name="Quinn J."/>
            <person name="Santos M.C."/>
            <person name="Schmitzberger F.F."/>
            <person name="Sherlock G."/>
            <person name="Shah P."/>
            <person name="Silverstein K.A."/>
            <person name="Skrzypek M.S."/>
            <person name="Soll D."/>
            <person name="Staggs R."/>
            <person name="Stansfield I."/>
            <person name="Stumpf M.P."/>
            <person name="Sudbery P.E."/>
            <person name="Srikantha T."/>
            <person name="Zeng Q."/>
            <person name="Berman J."/>
            <person name="Berriman M."/>
            <person name="Heitman J."/>
            <person name="Gow N.A."/>
            <person name="Lorenz M.C."/>
            <person name="Birren B.W."/>
            <person name="Kellis M."/>
            <person name="Cuomo C.A."/>
        </authorList>
    </citation>
    <scope>NUCLEOTIDE SEQUENCE [LARGE SCALE GENOMIC DNA]</scope>
    <source>
        <strain evidence="1 2">ATCC 42720</strain>
    </source>
</reference>
<dbReference type="HOGENOM" id="CLU_943357_0_0_1"/>
<accession>C4Y9S5</accession>
<gene>
    <name evidence="1" type="ORF">CLUG_05146</name>
</gene>
<organism evidence="1 2">
    <name type="scientific">Clavispora lusitaniae (strain ATCC 42720)</name>
    <name type="common">Yeast</name>
    <name type="synonym">Candida lusitaniae</name>
    <dbReference type="NCBI Taxonomy" id="306902"/>
    <lineage>
        <taxon>Eukaryota</taxon>
        <taxon>Fungi</taxon>
        <taxon>Dikarya</taxon>
        <taxon>Ascomycota</taxon>
        <taxon>Saccharomycotina</taxon>
        <taxon>Pichiomycetes</taxon>
        <taxon>Metschnikowiaceae</taxon>
        <taxon>Clavispora</taxon>
    </lineage>
</organism>
<dbReference type="VEuPathDB" id="FungiDB:CLUG_05146"/>
<proteinExistence type="predicted"/>
<dbReference type="Proteomes" id="UP000007703">
    <property type="component" value="Unassembled WGS sequence"/>
</dbReference>
<evidence type="ECO:0000313" key="2">
    <source>
        <dbReference type="Proteomes" id="UP000007703"/>
    </source>
</evidence>
<evidence type="ECO:0000313" key="1">
    <source>
        <dbReference type="EMBL" id="EEQ41018.1"/>
    </source>
</evidence>
<dbReference type="EMBL" id="CH408081">
    <property type="protein sequence ID" value="EEQ41018.1"/>
    <property type="molecule type" value="Genomic_DNA"/>
</dbReference>